<evidence type="ECO:0000256" key="2">
    <source>
        <dbReference type="ARBA" id="ARBA00022603"/>
    </source>
</evidence>
<dbReference type="Pfam" id="PF08032">
    <property type="entry name" value="SpoU_sub_bind"/>
    <property type="match status" value="1"/>
</dbReference>
<keyword evidence="2 6" id="KW-0489">Methyltransferase</keyword>
<keyword evidence="3 6" id="KW-0808">Transferase</keyword>
<dbReference type="Gene3D" id="3.40.1280.10">
    <property type="match status" value="1"/>
</dbReference>
<dbReference type="InterPro" id="IPR001537">
    <property type="entry name" value="SpoU_MeTrfase"/>
</dbReference>
<dbReference type="GO" id="GO:0008173">
    <property type="term" value="F:RNA methyltransferase activity"/>
    <property type="evidence" value="ECO:0007669"/>
    <property type="project" value="InterPro"/>
</dbReference>
<dbReference type="GO" id="GO:0003723">
    <property type="term" value="F:RNA binding"/>
    <property type="evidence" value="ECO:0007669"/>
    <property type="project" value="InterPro"/>
</dbReference>
<dbReference type="PANTHER" id="PTHR46429">
    <property type="entry name" value="23S RRNA (GUANOSINE-2'-O-)-METHYLTRANSFERASE RLMB"/>
    <property type="match status" value="1"/>
</dbReference>
<dbReference type="InterPro" id="IPR013123">
    <property type="entry name" value="SpoU_subst-bd"/>
</dbReference>
<evidence type="ECO:0000256" key="3">
    <source>
        <dbReference type="ARBA" id="ARBA00022679"/>
    </source>
</evidence>
<dbReference type="InterPro" id="IPR029064">
    <property type="entry name" value="Ribosomal_eL30-like_sf"/>
</dbReference>
<proteinExistence type="inferred from homology"/>
<dbReference type="CDD" id="cd18103">
    <property type="entry name" value="SpoU-like_RlmB"/>
    <property type="match status" value="1"/>
</dbReference>
<accession>A0A1H1NA09</accession>
<dbReference type="FunFam" id="3.40.1280.10:FF:000008">
    <property type="entry name" value="Group 3 RNA methyltransferase TrmH"/>
    <property type="match status" value="1"/>
</dbReference>
<gene>
    <name evidence="6" type="ORF">SAMN05444158_0546</name>
</gene>
<dbReference type="InterPro" id="IPR004441">
    <property type="entry name" value="rRNA_MeTrfase_TrmH"/>
</dbReference>
<dbReference type="SMART" id="SM00967">
    <property type="entry name" value="SpoU_sub_bind"/>
    <property type="match status" value="1"/>
</dbReference>
<organism evidence="6 7">
    <name type="scientific">Bradyrhizobium canariense</name>
    <dbReference type="NCBI Taxonomy" id="255045"/>
    <lineage>
        <taxon>Bacteria</taxon>
        <taxon>Pseudomonadati</taxon>
        <taxon>Pseudomonadota</taxon>
        <taxon>Alphaproteobacteria</taxon>
        <taxon>Hyphomicrobiales</taxon>
        <taxon>Nitrobacteraceae</taxon>
        <taxon>Bradyrhizobium</taxon>
    </lineage>
</organism>
<dbReference type="SUPFAM" id="SSF75217">
    <property type="entry name" value="alpha/beta knot"/>
    <property type="match status" value="1"/>
</dbReference>
<dbReference type="Proteomes" id="UP000243904">
    <property type="component" value="Chromosome I"/>
</dbReference>
<dbReference type="EMBL" id="LT629750">
    <property type="protein sequence ID" value="SDR95911.1"/>
    <property type="molecule type" value="Genomic_DNA"/>
</dbReference>
<comment type="similarity">
    <text evidence="1">Belongs to the class IV-like SAM-binding methyltransferase superfamily. RNA methyltransferase TrmH family.</text>
</comment>
<dbReference type="GO" id="GO:0006396">
    <property type="term" value="P:RNA processing"/>
    <property type="evidence" value="ECO:0007669"/>
    <property type="project" value="InterPro"/>
</dbReference>
<dbReference type="SUPFAM" id="SSF55315">
    <property type="entry name" value="L30e-like"/>
    <property type="match status" value="1"/>
</dbReference>
<dbReference type="PANTHER" id="PTHR46429:SF1">
    <property type="entry name" value="23S RRNA (GUANOSINE-2'-O-)-METHYLTRANSFERASE RLMB"/>
    <property type="match status" value="1"/>
</dbReference>
<dbReference type="GO" id="GO:0005829">
    <property type="term" value="C:cytosol"/>
    <property type="evidence" value="ECO:0007669"/>
    <property type="project" value="TreeGrafter"/>
</dbReference>
<dbReference type="InterPro" id="IPR029028">
    <property type="entry name" value="Alpha/beta_knot_MTases"/>
</dbReference>
<protein>
    <submittedName>
        <fullName evidence="6">23S rRNA (Guanosine2251-2'-O)-methyltransferase</fullName>
    </submittedName>
</protein>
<dbReference type="Gene3D" id="3.30.1330.30">
    <property type="match status" value="1"/>
</dbReference>
<dbReference type="AlphaFoldDB" id="A0A1H1NA09"/>
<sequence length="274" mass="29286">MGDRDRKQQFRRGGGKPAEKRHESGRPAWRDRGMSADGPIILYGWHTVAAALANPQRTIRKLWLSENAARRLADENIDTRVTPEIVRPALIDQRLGPDAVHQGLLAEADPLPSPDIDELPQEGIVLVLDQITDPHNVGAILRSAAAFAVKAIVTTARHSPEATGVLAKSASGALELVPLVTVQNLARALTEMNDQGFMTVGLDSQGSEDLGAVTLRQPLALVLGAEGKGLRQLTRETCSVVARLDMPGEIKSLNVSNAAVLALYIGASRLGLMG</sequence>
<feature type="compositionally biased region" description="Basic and acidic residues" evidence="4">
    <location>
        <begin position="17"/>
        <end position="32"/>
    </location>
</feature>
<evidence type="ECO:0000256" key="4">
    <source>
        <dbReference type="SAM" id="MobiDB-lite"/>
    </source>
</evidence>
<evidence type="ECO:0000313" key="7">
    <source>
        <dbReference type="Proteomes" id="UP000243904"/>
    </source>
</evidence>
<dbReference type="NCBIfam" id="TIGR00186">
    <property type="entry name" value="rRNA_methyl_3"/>
    <property type="match status" value="1"/>
</dbReference>
<keyword evidence="7" id="KW-1185">Reference proteome</keyword>
<dbReference type="InterPro" id="IPR029026">
    <property type="entry name" value="tRNA_m1G_MTases_N"/>
</dbReference>
<evidence type="ECO:0000313" key="6">
    <source>
        <dbReference type="EMBL" id="SDR95911.1"/>
    </source>
</evidence>
<dbReference type="GO" id="GO:0032259">
    <property type="term" value="P:methylation"/>
    <property type="evidence" value="ECO:0007669"/>
    <property type="project" value="UniProtKB-KW"/>
</dbReference>
<dbReference type="RefSeq" id="WP_146686221.1">
    <property type="nucleotide sequence ID" value="NZ_LT629750.1"/>
</dbReference>
<evidence type="ECO:0000259" key="5">
    <source>
        <dbReference type="SMART" id="SM00967"/>
    </source>
</evidence>
<feature type="region of interest" description="Disordered" evidence="4">
    <location>
        <begin position="1"/>
        <end position="32"/>
    </location>
</feature>
<evidence type="ECO:0000256" key="1">
    <source>
        <dbReference type="ARBA" id="ARBA00007228"/>
    </source>
</evidence>
<name>A0A1H1NA09_9BRAD</name>
<dbReference type="Pfam" id="PF00588">
    <property type="entry name" value="SpoU_methylase"/>
    <property type="match status" value="1"/>
</dbReference>
<feature type="domain" description="RNA 2-O ribose methyltransferase substrate binding" evidence="5">
    <location>
        <begin position="41"/>
        <end position="114"/>
    </location>
</feature>
<reference evidence="7" key="1">
    <citation type="submission" date="2016-10" db="EMBL/GenBank/DDBJ databases">
        <authorList>
            <person name="Varghese N."/>
            <person name="Submissions S."/>
        </authorList>
    </citation>
    <scope>NUCLEOTIDE SEQUENCE [LARGE SCALE GENOMIC DNA]</scope>
    <source>
        <strain evidence="7">GAS369</strain>
    </source>
</reference>